<evidence type="ECO:0000313" key="2">
    <source>
        <dbReference type="Proteomes" id="UP001151760"/>
    </source>
</evidence>
<dbReference type="EMBL" id="BQNB010011191">
    <property type="protein sequence ID" value="GJS87339.1"/>
    <property type="molecule type" value="Genomic_DNA"/>
</dbReference>
<accession>A0ABQ4ZAW0</accession>
<reference evidence="1" key="2">
    <citation type="submission" date="2022-01" db="EMBL/GenBank/DDBJ databases">
        <authorList>
            <person name="Yamashiro T."/>
            <person name="Shiraishi A."/>
            <person name="Satake H."/>
            <person name="Nakayama K."/>
        </authorList>
    </citation>
    <scope>NUCLEOTIDE SEQUENCE</scope>
</reference>
<proteinExistence type="predicted"/>
<sequence>MLTSKWHTLIFKRCKLLGKSGENELDVMKRARTTYREEDKGKSFAQEDAWEILKLYSKWDAPKWKILKLYSKTTFPRQSSLYMRRVLCREDLCADVIVYERIRRYVRAKRDKMPDVEMVSMCK</sequence>
<gene>
    <name evidence="1" type="ORF">Tco_0769975</name>
</gene>
<evidence type="ECO:0000313" key="1">
    <source>
        <dbReference type="EMBL" id="GJS87339.1"/>
    </source>
</evidence>
<dbReference type="Proteomes" id="UP001151760">
    <property type="component" value="Unassembled WGS sequence"/>
</dbReference>
<protein>
    <submittedName>
        <fullName evidence="1">Uncharacterized protein</fullName>
    </submittedName>
</protein>
<name>A0ABQ4ZAW0_9ASTR</name>
<comment type="caution">
    <text evidence="1">The sequence shown here is derived from an EMBL/GenBank/DDBJ whole genome shotgun (WGS) entry which is preliminary data.</text>
</comment>
<organism evidence="1 2">
    <name type="scientific">Tanacetum coccineum</name>
    <dbReference type="NCBI Taxonomy" id="301880"/>
    <lineage>
        <taxon>Eukaryota</taxon>
        <taxon>Viridiplantae</taxon>
        <taxon>Streptophyta</taxon>
        <taxon>Embryophyta</taxon>
        <taxon>Tracheophyta</taxon>
        <taxon>Spermatophyta</taxon>
        <taxon>Magnoliopsida</taxon>
        <taxon>eudicotyledons</taxon>
        <taxon>Gunneridae</taxon>
        <taxon>Pentapetalae</taxon>
        <taxon>asterids</taxon>
        <taxon>campanulids</taxon>
        <taxon>Asterales</taxon>
        <taxon>Asteraceae</taxon>
        <taxon>Asteroideae</taxon>
        <taxon>Anthemideae</taxon>
        <taxon>Anthemidinae</taxon>
        <taxon>Tanacetum</taxon>
    </lineage>
</organism>
<keyword evidence="2" id="KW-1185">Reference proteome</keyword>
<reference evidence="1" key="1">
    <citation type="journal article" date="2022" name="Int. J. Mol. Sci.">
        <title>Draft Genome of Tanacetum Coccineum: Genomic Comparison of Closely Related Tanacetum-Family Plants.</title>
        <authorList>
            <person name="Yamashiro T."/>
            <person name="Shiraishi A."/>
            <person name="Nakayama K."/>
            <person name="Satake H."/>
        </authorList>
    </citation>
    <scope>NUCLEOTIDE SEQUENCE</scope>
</reference>